<dbReference type="AlphaFoldDB" id="A0AAD9X702"/>
<comment type="function">
    <text evidence="1 7">May be involved in both secretory and endocytic intracellular trafficking in the endosomal/prevacuolar compartments.</text>
</comment>
<dbReference type="GO" id="GO:0005794">
    <property type="term" value="C:Golgi apparatus"/>
    <property type="evidence" value="ECO:0007669"/>
    <property type="project" value="TreeGrafter"/>
</dbReference>
<keyword evidence="7" id="KW-0813">Transport</keyword>
<keyword evidence="5 7" id="KW-1133">Transmembrane helix</keyword>
<evidence type="ECO:0000256" key="5">
    <source>
        <dbReference type="ARBA" id="ARBA00022989"/>
    </source>
</evidence>
<dbReference type="GO" id="GO:0005783">
    <property type="term" value="C:endoplasmic reticulum"/>
    <property type="evidence" value="ECO:0007669"/>
    <property type="project" value="TreeGrafter"/>
</dbReference>
<dbReference type="GO" id="GO:0016020">
    <property type="term" value="C:membrane"/>
    <property type="evidence" value="ECO:0007669"/>
    <property type="project" value="UniProtKB-SubCell"/>
</dbReference>
<evidence type="ECO:0000313" key="9">
    <source>
        <dbReference type="Proteomes" id="UP001280121"/>
    </source>
</evidence>
<organism evidence="8 9">
    <name type="scientific">Dipteronia dyeriana</name>
    <dbReference type="NCBI Taxonomy" id="168575"/>
    <lineage>
        <taxon>Eukaryota</taxon>
        <taxon>Viridiplantae</taxon>
        <taxon>Streptophyta</taxon>
        <taxon>Embryophyta</taxon>
        <taxon>Tracheophyta</taxon>
        <taxon>Spermatophyta</taxon>
        <taxon>Magnoliopsida</taxon>
        <taxon>eudicotyledons</taxon>
        <taxon>Gunneridae</taxon>
        <taxon>Pentapetalae</taxon>
        <taxon>rosids</taxon>
        <taxon>malvids</taxon>
        <taxon>Sapindales</taxon>
        <taxon>Sapindaceae</taxon>
        <taxon>Hippocastanoideae</taxon>
        <taxon>Acereae</taxon>
        <taxon>Dipteronia</taxon>
    </lineage>
</organism>
<dbReference type="EMBL" id="JANJYI010000004">
    <property type="protein sequence ID" value="KAK2653882.1"/>
    <property type="molecule type" value="Genomic_DNA"/>
</dbReference>
<feature type="transmembrane region" description="Helical" evidence="7">
    <location>
        <begin position="94"/>
        <end position="112"/>
    </location>
</feature>
<comment type="subcellular location">
    <subcellularLocation>
        <location evidence="2">Endomembrane system</location>
        <topology evidence="2">Multi-pass membrane protein</topology>
    </subcellularLocation>
    <subcellularLocation>
        <location evidence="7">Membrane</location>
        <topology evidence="7">Multi-pass membrane protein</topology>
    </subcellularLocation>
</comment>
<evidence type="ECO:0000256" key="3">
    <source>
        <dbReference type="ARBA" id="ARBA00006483"/>
    </source>
</evidence>
<proteinExistence type="inferred from homology"/>
<keyword evidence="6 7" id="KW-0472">Membrane</keyword>
<accession>A0AAD9X702</accession>
<evidence type="ECO:0000256" key="7">
    <source>
        <dbReference type="RuleBase" id="RU363107"/>
    </source>
</evidence>
<dbReference type="PANTHER" id="PTHR19317">
    <property type="entry name" value="PRENYLATED RAB ACCEPTOR 1-RELATED"/>
    <property type="match status" value="1"/>
</dbReference>
<evidence type="ECO:0000256" key="6">
    <source>
        <dbReference type="ARBA" id="ARBA00023136"/>
    </source>
</evidence>
<gene>
    <name evidence="8" type="ORF">Ddye_013738</name>
</gene>
<comment type="caution">
    <text evidence="8">The sequence shown here is derived from an EMBL/GenBank/DDBJ whole genome shotgun (WGS) entry which is preliminary data.</text>
</comment>
<protein>
    <recommendedName>
        <fullName evidence="7">PRA1 family protein</fullName>
    </recommendedName>
</protein>
<evidence type="ECO:0000256" key="2">
    <source>
        <dbReference type="ARBA" id="ARBA00004127"/>
    </source>
</evidence>
<name>A0AAD9X702_9ROSI</name>
<evidence type="ECO:0000313" key="8">
    <source>
        <dbReference type="EMBL" id="KAK2653882.1"/>
    </source>
</evidence>
<dbReference type="Proteomes" id="UP001280121">
    <property type="component" value="Unassembled WGS sequence"/>
</dbReference>
<dbReference type="InterPro" id="IPR004895">
    <property type="entry name" value="Prenylated_rab_accept_PRA1"/>
</dbReference>
<feature type="transmembrane region" description="Helical" evidence="7">
    <location>
        <begin position="29"/>
        <end position="46"/>
    </location>
</feature>
<evidence type="ECO:0000256" key="4">
    <source>
        <dbReference type="ARBA" id="ARBA00022692"/>
    </source>
</evidence>
<reference evidence="8" key="1">
    <citation type="journal article" date="2023" name="Plant J.">
        <title>Genome sequences and population genomics provide insights into the demographic history, inbreeding, and mutation load of two 'living fossil' tree species of Dipteronia.</title>
        <authorList>
            <person name="Feng Y."/>
            <person name="Comes H.P."/>
            <person name="Chen J."/>
            <person name="Zhu S."/>
            <person name="Lu R."/>
            <person name="Zhang X."/>
            <person name="Li P."/>
            <person name="Qiu J."/>
            <person name="Olsen K.M."/>
            <person name="Qiu Y."/>
        </authorList>
    </citation>
    <scope>NUCLEOTIDE SEQUENCE</scope>
    <source>
        <strain evidence="8">KIB01</strain>
    </source>
</reference>
<dbReference type="Pfam" id="PF03208">
    <property type="entry name" value="PRA1"/>
    <property type="match status" value="1"/>
</dbReference>
<dbReference type="GO" id="GO:0016192">
    <property type="term" value="P:vesicle-mediated transport"/>
    <property type="evidence" value="ECO:0007669"/>
    <property type="project" value="UniProtKB-ARBA"/>
</dbReference>
<keyword evidence="4 7" id="KW-0812">Transmembrane</keyword>
<sequence length="135" mass="15229">MFNCHAVSLPRNSAEAIARISFNVAYFRVKYLLIVLSFLFLSLVWHPKSLKVFVFMTATWPLLRFIGLKSTVVKIAWSALTLMLLYWKGAALSAVVALLDGAVVVVVHAVVWQTNGLVNARSTTRTMTWRRLCFP</sequence>
<evidence type="ECO:0000256" key="1">
    <source>
        <dbReference type="ARBA" id="ARBA00002501"/>
    </source>
</evidence>
<comment type="similarity">
    <text evidence="3 7">Belongs to the PRA1 family.</text>
</comment>
<keyword evidence="9" id="KW-1185">Reference proteome</keyword>
<dbReference type="PANTHER" id="PTHR19317:SF2">
    <property type="entry name" value="PRA1 FAMILY PROTEIN F2"/>
    <property type="match status" value="1"/>
</dbReference>